<reference evidence="2 3" key="1">
    <citation type="submission" date="2019-12" db="EMBL/GenBank/DDBJ databases">
        <title>Draft genome sequencing of Halomonas icarensis D1-1.</title>
        <authorList>
            <person name="Pandiyan K."/>
            <person name="Kushwaha P."/>
            <person name="Gowdham M."/>
            <person name="Chakdar H."/>
            <person name="Singh A."/>
            <person name="Kumar M."/>
            <person name="Saxena A.K."/>
        </authorList>
    </citation>
    <scope>NUCLEOTIDE SEQUENCE [LARGE SCALE GENOMIC DNA]</scope>
    <source>
        <strain evidence="2 3">D1-1</strain>
    </source>
</reference>
<dbReference type="RefSeq" id="WP_161422327.1">
    <property type="nucleotide sequence ID" value="NZ_JARWMY010000002.1"/>
</dbReference>
<sequence>MVNFHDPAGRSPGRRPAARLLTLGACLLWLTGCASHGNTPLGDALTDLLPEGAAGEASLAQRAGALPYASLAVDSQRHRGLVVMGTAAGETTYWPTGHQGVLVLHRDGLQATSGLGSDLLGTRYLPLQAPNAGAGEAVHRQADTGEADTGEADTGKADTGKADIVAADAEVAGTLDDTLDYVPWREVRPGAFRLERQWLEADGLPRQLGARGALTCHDTLEPLALPLGEQRLQRCEMTLNWENGEQTRSTLWRDRDTLRLWAVEGEPWPGAPHIEWRVARAWW</sequence>
<dbReference type="Gene3D" id="2.40.360.10">
    <property type="entry name" value="YmcC-like"/>
    <property type="match status" value="1"/>
</dbReference>
<organism evidence="2 3">
    <name type="scientific">Halomonas icarae</name>
    <dbReference type="NCBI Taxonomy" id="2691040"/>
    <lineage>
        <taxon>Bacteria</taxon>
        <taxon>Pseudomonadati</taxon>
        <taxon>Pseudomonadota</taxon>
        <taxon>Gammaproteobacteria</taxon>
        <taxon>Oceanospirillales</taxon>
        <taxon>Halomonadaceae</taxon>
        <taxon>Halomonas</taxon>
    </lineage>
</organism>
<dbReference type="AlphaFoldDB" id="A0A7X4VWI6"/>
<gene>
    <name evidence="2" type="ORF">GRB80_01710</name>
</gene>
<feature type="region of interest" description="Disordered" evidence="1">
    <location>
        <begin position="132"/>
        <end position="158"/>
    </location>
</feature>
<dbReference type="SUPFAM" id="SSF159270">
    <property type="entry name" value="YmcC-like"/>
    <property type="match status" value="1"/>
</dbReference>
<name>A0A7X4VWI6_9GAMM</name>
<evidence type="ECO:0000313" key="3">
    <source>
        <dbReference type="Proteomes" id="UP000448235"/>
    </source>
</evidence>
<evidence type="ECO:0000313" key="2">
    <source>
        <dbReference type="EMBL" id="NAW11556.1"/>
    </source>
</evidence>
<comment type="caution">
    <text evidence="2">The sequence shown here is derived from an EMBL/GenBank/DDBJ whole genome shotgun (WGS) entry which is preliminary data.</text>
</comment>
<protein>
    <recommendedName>
        <fullName evidence="4">YjbF family lipoprotein</fullName>
    </recommendedName>
</protein>
<proteinExistence type="predicted"/>
<dbReference type="EMBL" id="WUTS01000001">
    <property type="protein sequence ID" value="NAW11556.1"/>
    <property type="molecule type" value="Genomic_DNA"/>
</dbReference>
<dbReference type="InterPro" id="IPR023373">
    <property type="entry name" value="YmcC_sf"/>
</dbReference>
<keyword evidence="3" id="KW-1185">Reference proteome</keyword>
<accession>A0A7X4VWI6</accession>
<evidence type="ECO:0008006" key="4">
    <source>
        <dbReference type="Google" id="ProtNLM"/>
    </source>
</evidence>
<evidence type="ECO:0000256" key="1">
    <source>
        <dbReference type="SAM" id="MobiDB-lite"/>
    </source>
</evidence>
<dbReference type="Proteomes" id="UP000448235">
    <property type="component" value="Unassembled WGS sequence"/>
</dbReference>